<dbReference type="Proteomes" id="UP000005239">
    <property type="component" value="Unassembled WGS sequence"/>
</dbReference>
<accession>A0A8R1YVJ6</accession>
<evidence type="ECO:0000313" key="1">
    <source>
        <dbReference type="EnsemblMetazoa" id="PPA40418.1"/>
    </source>
</evidence>
<name>A0A2A6C346_PRIPA</name>
<sequence>MGLLYDLHSILRLEACTFPLSFARLSKEKEEDGLDTAGERKSVKKCDRSHYGSCANWARNGFCTNAAYSKSMIQLLCPTIQILPSNLSQFGMRRNDCQEFGRECEVSNHFQYRNCLHSFSCGKWANEQTAVFCASPVITTSMVSIFGLLGNYLHILAEVFLLPDYVCFGNCEKIRFSIVPDSEI</sequence>
<reference evidence="1" key="2">
    <citation type="submission" date="2022-06" db="UniProtKB">
        <authorList>
            <consortium name="EnsemblMetazoa"/>
        </authorList>
    </citation>
    <scope>IDENTIFICATION</scope>
    <source>
        <strain evidence="1">PS312</strain>
    </source>
</reference>
<organism evidence="1 2">
    <name type="scientific">Pristionchus pacificus</name>
    <name type="common">Parasitic nematode worm</name>
    <dbReference type="NCBI Taxonomy" id="54126"/>
    <lineage>
        <taxon>Eukaryota</taxon>
        <taxon>Metazoa</taxon>
        <taxon>Ecdysozoa</taxon>
        <taxon>Nematoda</taxon>
        <taxon>Chromadorea</taxon>
        <taxon>Rhabditida</taxon>
        <taxon>Rhabditina</taxon>
        <taxon>Diplogasteromorpha</taxon>
        <taxon>Diplogasteroidea</taxon>
        <taxon>Neodiplogasteridae</taxon>
        <taxon>Pristionchus</taxon>
    </lineage>
</organism>
<protein>
    <submittedName>
        <fullName evidence="1">ShK domain-containing protein</fullName>
    </submittedName>
</protein>
<reference evidence="2" key="1">
    <citation type="journal article" date="2008" name="Nat. Genet.">
        <title>The Pristionchus pacificus genome provides a unique perspective on nematode lifestyle and parasitism.</title>
        <authorList>
            <person name="Dieterich C."/>
            <person name="Clifton S.W."/>
            <person name="Schuster L.N."/>
            <person name="Chinwalla A."/>
            <person name="Delehaunty K."/>
            <person name="Dinkelacker I."/>
            <person name="Fulton L."/>
            <person name="Fulton R."/>
            <person name="Godfrey J."/>
            <person name="Minx P."/>
            <person name="Mitreva M."/>
            <person name="Roeseler W."/>
            <person name="Tian H."/>
            <person name="Witte H."/>
            <person name="Yang S.P."/>
            <person name="Wilson R.K."/>
            <person name="Sommer R.J."/>
        </authorList>
    </citation>
    <scope>NUCLEOTIDE SEQUENCE [LARGE SCALE GENOMIC DNA]</scope>
    <source>
        <strain evidence="2">PS312</strain>
    </source>
</reference>
<dbReference type="AlphaFoldDB" id="A0A2A6C346"/>
<proteinExistence type="predicted"/>
<dbReference type="EnsemblMetazoa" id="PPA40418.1">
    <property type="protein sequence ID" value="PPA40418.1"/>
    <property type="gene ID" value="WBGene00278787"/>
</dbReference>
<gene>
    <name evidence="1" type="primary">WBGene00278787</name>
</gene>
<evidence type="ECO:0000313" key="2">
    <source>
        <dbReference type="Proteomes" id="UP000005239"/>
    </source>
</evidence>
<dbReference type="Pfam" id="PF01549">
    <property type="entry name" value="ShK"/>
    <property type="match status" value="1"/>
</dbReference>
<keyword evidence="2" id="KW-1185">Reference proteome</keyword>
<accession>A0A2A6C346</accession>
<dbReference type="InterPro" id="IPR003582">
    <property type="entry name" value="ShKT_dom"/>
</dbReference>